<name>A0A161IZE0_9MICO</name>
<dbReference type="AlphaFoldDB" id="A0A161IZE0"/>
<dbReference type="InterPro" id="IPR051601">
    <property type="entry name" value="Serine_prot/Carboxylest_S33"/>
</dbReference>
<keyword evidence="3" id="KW-0378">Hydrolase</keyword>
<dbReference type="KEGG" id="rtn:A6122_2137"/>
<proteinExistence type="inferred from homology"/>
<accession>A0A161IZE0</accession>
<sequence length="508" mass="52870">MRRGRRSAAVLAIIAAASLLTACFAPGPSVERTSSPQPQAVAAGLEPYYSQVLVWDDCGDGALCTDATVPLDWDNPSGGTASIALVRRPATRGPALGSLLVNPGGPGASGADLIRDSADYAVDSALAARYDVVGFDPRGVGASTAVSCVDAAGLDSYLYDITPGERGSDEWIQAQRTSDAAFASACEQRSGPLLGEVGTTSAARDLDVLRAALGDETLHYLGYSYGTFLGATYAGLFPERVGRLVLDGAIDPAATSFDAALQQAKGFESALRAYLADCLRSADCPFTGTVDAGAAQLGRMLEDVEASPIRASDGRELGANTLFTSIVYPLYDATAWGSLSGMLAEVRRGDPEIAFQFADAYNGRDGDGQYSSNTTEAFLAINCVDYSYNADTASMRANEAALEQAAPTLGRYLAYGDILCSQWPAAFEGSRAPITAEGSAPILVVGTTNDPATPYVWAQALAGELAAGHLVTYDGEGHTAYNKSNSCVNDAVDAYLLEGTVPKEDPQC</sequence>
<dbReference type="PANTHER" id="PTHR43248:SF29">
    <property type="entry name" value="TRIPEPTIDYL AMINOPEPTIDASE"/>
    <property type="match status" value="1"/>
</dbReference>
<dbReference type="GO" id="GO:0016787">
    <property type="term" value="F:hydrolase activity"/>
    <property type="evidence" value="ECO:0007669"/>
    <property type="project" value="UniProtKB-KW"/>
</dbReference>
<dbReference type="PROSITE" id="PS51257">
    <property type="entry name" value="PROKAR_LIPOPROTEIN"/>
    <property type="match status" value="1"/>
</dbReference>
<feature type="signal peptide" evidence="4">
    <location>
        <begin position="1"/>
        <end position="22"/>
    </location>
</feature>
<evidence type="ECO:0000256" key="4">
    <source>
        <dbReference type="SAM" id="SignalP"/>
    </source>
</evidence>
<gene>
    <name evidence="6" type="ORF">A6122_2137</name>
</gene>
<evidence type="ECO:0000256" key="3">
    <source>
        <dbReference type="ARBA" id="ARBA00022801"/>
    </source>
</evidence>
<dbReference type="STRING" id="33888.A6122_2137"/>
<evidence type="ECO:0000256" key="1">
    <source>
        <dbReference type="ARBA" id="ARBA00010088"/>
    </source>
</evidence>
<dbReference type="PATRIC" id="fig|33888.3.peg.2377"/>
<protein>
    <submittedName>
        <fullName evidence="6">Peptidase</fullName>
    </submittedName>
</protein>
<comment type="similarity">
    <text evidence="1">Belongs to the peptidase S33 family.</text>
</comment>
<organism evidence="6 7">
    <name type="scientific">Rathayibacter tritici</name>
    <dbReference type="NCBI Taxonomy" id="33888"/>
    <lineage>
        <taxon>Bacteria</taxon>
        <taxon>Bacillati</taxon>
        <taxon>Actinomycetota</taxon>
        <taxon>Actinomycetes</taxon>
        <taxon>Micrococcales</taxon>
        <taxon>Microbacteriaceae</taxon>
        <taxon>Rathayibacter</taxon>
    </lineage>
</organism>
<keyword evidence="7" id="KW-1185">Reference proteome</keyword>
<dbReference type="PANTHER" id="PTHR43248">
    <property type="entry name" value="2-SUCCINYL-6-HYDROXY-2,4-CYCLOHEXADIENE-1-CARBOXYLATE SYNTHASE"/>
    <property type="match status" value="1"/>
</dbReference>
<dbReference type="SUPFAM" id="SSF53474">
    <property type="entry name" value="alpha/beta-Hydrolases"/>
    <property type="match status" value="1"/>
</dbReference>
<dbReference type="EMBL" id="CP015515">
    <property type="protein sequence ID" value="AND17261.1"/>
    <property type="molecule type" value="Genomic_DNA"/>
</dbReference>
<dbReference type="InterPro" id="IPR013595">
    <property type="entry name" value="Pept_S33_TAP-like_C"/>
</dbReference>
<dbReference type="Pfam" id="PF08386">
    <property type="entry name" value="Abhydrolase_4"/>
    <property type="match status" value="1"/>
</dbReference>
<evidence type="ECO:0000256" key="2">
    <source>
        <dbReference type="ARBA" id="ARBA00022729"/>
    </source>
</evidence>
<dbReference type="Proteomes" id="UP000077071">
    <property type="component" value="Chromosome"/>
</dbReference>
<dbReference type="InterPro" id="IPR029058">
    <property type="entry name" value="AB_hydrolase_fold"/>
</dbReference>
<evidence type="ECO:0000259" key="5">
    <source>
        <dbReference type="Pfam" id="PF08386"/>
    </source>
</evidence>
<feature type="domain" description="Peptidase S33 tripeptidyl aminopeptidase-like C-terminal" evidence="5">
    <location>
        <begin position="407"/>
        <end position="508"/>
    </location>
</feature>
<evidence type="ECO:0000313" key="6">
    <source>
        <dbReference type="EMBL" id="AND17261.1"/>
    </source>
</evidence>
<keyword evidence="2 4" id="KW-0732">Signal</keyword>
<evidence type="ECO:0000313" key="7">
    <source>
        <dbReference type="Proteomes" id="UP000077071"/>
    </source>
</evidence>
<dbReference type="OrthoDB" id="3252468at2"/>
<dbReference type="Gene3D" id="3.40.50.1820">
    <property type="entry name" value="alpha/beta hydrolase"/>
    <property type="match status" value="1"/>
</dbReference>
<reference evidence="6 7" key="1">
    <citation type="submission" date="2016-05" db="EMBL/GenBank/DDBJ databases">
        <title>Complete genome sequence of Rathayibacter tritici NCPPB 1953.</title>
        <authorList>
            <person name="Park J."/>
            <person name="Lee H.-H."/>
            <person name="Lee S.-W."/>
            <person name="Seo Y.-S."/>
        </authorList>
    </citation>
    <scope>NUCLEOTIDE SEQUENCE [LARGE SCALE GENOMIC DNA]</scope>
    <source>
        <strain evidence="6 7">NCPPB 1953</strain>
    </source>
</reference>
<feature type="chain" id="PRO_5039506820" evidence="4">
    <location>
        <begin position="23"/>
        <end position="508"/>
    </location>
</feature>